<dbReference type="InterPro" id="IPR023146">
    <property type="entry name" value="YfbU_alpha-helical_sf"/>
</dbReference>
<reference evidence="2" key="1">
    <citation type="submission" date="2022-09" db="EMBL/GenBank/DDBJ databases">
        <title>Intensive care unit water sources are persistently colonized with multi-drug resistant bacteria and are the site of extensive horizontal gene transfer of antibiotic resistance genes.</title>
        <authorList>
            <person name="Diorio-Toth L."/>
        </authorList>
    </citation>
    <scope>NUCLEOTIDE SEQUENCE</scope>
    <source>
        <strain evidence="2">GD03832</strain>
    </source>
</reference>
<organism evidence="2 3">
    <name type="scientific">Comamonas thiooxydans</name>
    <dbReference type="NCBI Taxonomy" id="363952"/>
    <lineage>
        <taxon>Bacteria</taxon>
        <taxon>Pseudomonadati</taxon>
        <taxon>Pseudomonadota</taxon>
        <taxon>Betaproteobacteria</taxon>
        <taxon>Burkholderiales</taxon>
        <taxon>Comamonadaceae</taxon>
        <taxon>Comamonas</taxon>
    </lineage>
</organism>
<dbReference type="GO" id="GO:0006355">
    <property type="term" value="P:regulation of DNA-templated transcription"/>
    <property type="evidence" value="ECO:0007669"/>
    <property type="project" value="InterPro"/>
</dbReference>
<dbReference type="Gene3D" id="1.10.3190.10">
    <property type="entry name" value="yfbu gene product, domain 2"/>
    <property type="match status" value="1"/>
</dbReference>
<dbReference type="RefSeq" id="WP_238592459.1">
    <property type="nucleotide sequence ID" value="NZ_CP053920.1"/>
</dbReference>
<dbReference type="InterPro" id="IPR013321">
    <property type="entry name" value="Arc_rbn_hlx_hlx"/>
</dbReference>
<feature type="domain" description="Ribbon-helix-helix protein CopG" evidence="1">
    <location>
        <begin position="5"/>
        <end position="44"/>
    </location>
</feature>
<dbReference type="SUPFAM" id="SSF116960">
    <property type="entry name" value="YfbU-like"/>
    <property type="match status" value="1"/>
</dbReference>
<gene>
    <name evidence="2" type="ORF">N5D63_16885</name>
</gene>
<protein>
    <submittedName>
        <fullName evidence="2">YfbU family protein</fullName>
    </submittedName>
</protein>
<evidence type="ECO:0000313" key="2">
    <source>
        <dbReference type="EMBL" id="MDH1335822.1"/>
    </source>
</evidence>
<evidence type="ECO:0000313" key="3">
    <source>
        <dbReference type="Proteomes" id="UP001161065"/>
    </source>
</evidence>
<accession>A0AA42TQB2</accession>
<dbReference type="CDD" id="cd22231">
    <property type="entry name" value="RHH_NikR_HicB-like"/>
    <property type="match status" value="1"/>
</dbReference>
<comment type="caution">
    <text evidence="2">The sequence shown here is derived from an EMBL/GenBank/DDBJ whole genome shotgun (WGS) entry which is preliminary data.</text>
</comment>
<sequence length="226" mass="25886">MAKTERVEVRLDEALLGRLDEWIEQTGQSSSRSDAMRQLVELGLNTATGRSVQISDGEKLNFMLLRDLVKHLNVQTETDVDFIADTIYGGHYWAPTWEMQGLFHNHSDRPEDVSFVVAVLDAWTFIEEGLEKLSTEEREAIKASNYGHIPSFHGFDGNNESELMSIARFLVEKMQRFTRFKGRDFDSHAPKIESYRRLVQYFEVIRPTLGFGKSLNAEQIIALARA</sequence>
<dbReference type="InterPro" id="IPR005587">
    <property type="entry name" value="UPF0304_YfbU"/>
</dbReference>
<dbReference type="InterPro" id="IPR002145">
    <property type="entry name" value="CopG"/>
</dbReference>
<evidence type="ECO:0000259" key="1">
    <source>
        <dbReference type="Pfam" id="PF01402"/>
    </source>
</evidence>
<dbReference type="Pfam" id="PF03887">
    <property type="entry name" value="YfbU"/>
    <property type="match status" value="1"/>
</dbReference>
<dbReference type="Gene3D" id="1.10.1220.10">
    <property type="entry name" value="Met repressor-like"/>
    <property type="match status" value="1"/>
</dbReference>
<name>A0AA42TQB2_9BURK</name>
<dbReference type="Proteomes" id="UP001161065">
    <property type="component" value="Unassembled WGS sequence"/>
</dbReference>
<dbReference type="AlphaFoldDB" id="A0AA42TQB2"/>
<proteinExistence type="predicted"/>
<dbReference type="Pfam" id="PF01402">
    <property type="entry name" value="RHH_1"/>
    <property type="match status" value="1"/>
</dbReference>
<dbReference type="EMBL" id="JAOCEK010000015">
    <property type="protein sequence ID" value="MDH1335822.1"/>
    <property type="molecule type" value="Genomic_DNA"/>
</dbReference>